<evidence type="ECO:0000256" key="1">
    <source>
        <dbReference type="ARBA" id="ARBA00004613"/>
    </source>
</evidence>
<keyword evidence="3 9" id="KW-0645">Protease</keyword>
<evidence type="ECO:0000256" key="6">
    <source>
        <dbReference type="ARBA" id="ARBA00023157"/>
    </source>
</evidence>
<dbReference type="GO" id="GO:0016485">
    <property type="term" value="P:protein processing"/>
    <property type="evidence" value="ECO:0007669"/>
    <property type="project" value="UniProtKB-ARBA"/>
</dbReference>
<dbReference type="Gene3D" id="2.40.10.10">
    <property type="entry name" value="Trypsin-like serine proteases"/>
    <property type="match status" value="1"/>
</dbReference>
<evidence type="ECO:0000256" key="8">
    <source>
        <dbReference type="ARBA" id="ARBA00038868"/>
    </source>
</evidence>
<dbReference type="CDD" id="cd00190">
    <property type="entry name" value="Tryp_SPc"/>
    <property type="match status" value="1"/>
</dbReference>
<evidence type="ECO:0000313" key="12">
    <source>
        <dbReference type="Proteomes" id="UP001652582"/>
    </source>
</evidence>
<evidence type="ECO:0000256" key="10">
    <source>
        <dbReference type="SAM" id="SignalP"/>
    </source>
</evidence>
<dbReference type="InterPro" id="IPR001254">
    <property type="entry name" value="Trypsin_dom"/>
</dbReference>
<dbReference type="EC" id="3.4.21.4" evidence="8"/>
<dbReference type="PROSITE" id="PS00135">
    <property type="entry name" value="TRYPSIN_SER"/>
    <property type="match status" value="1"/>
</dbReference>
<keyword evidence="12" id="KW-1185">Reference proteome</keyword>
<dbReference type="GO" id="GO:0004252">
    <property type="term" value="F:serine-type endopeptidase activity"/>
    <property type="evidence" value="ECO:0007669"/>
    <property type="project" value="UniProtKB-EC"/>
</dbReference>
<keyword evidence="10" id="KW-0732">Signal</keyword>
<organism evidence="12 13">
    <name type="scientific">Bicyclus anynana</name>
    <name type="common">Squinting bush brown butterfly</name>
    <dbReference type="NCBI Taxonomy" id="110368"/>
    <lineage>
        <taxon>Eukaryota</taxon>
        <taxon>Metazoa</taxon>
        <taxon>Ecdysozoa</taxon>
        <taxon>Arthropoda</taxon>
        <taxon>Hexapoda</taxon>
        <taxon>Insecta</taxon>
        <taxon>Pterygota</taxon>
        <taxon>Neoptera</taxon>
        <taxon>Endopterygota</taxon>
        <taxon>Lepidoptera</taxon>
        <taxon>Glossata</taxon>
        <taxon>Ditrysia</taxon>
        <taxon>Papilionoidea</taxon>
        <taxon>Nymphalidae</taxon>
        <taxon>Satyrinae</taxon>
        <taxon>Satyrini</taxon>
        <taxon>Mycalesina</taxon>
        <taxon>Bicyclus</taxon>
    </lineage>
</organism>
<dbReference type="PANTHER" id="PTHR24252:SF7">
    <property type="entry name" value="HYALIN"/>
    <property type="match status" value="1"/>
</dbReference>
<reference evidence="13" key="1">
    <citation type="submission" date="2025-08" db="UniProtKB">
        <authorList>
            <consortium name="RefSeq"/>
        </authorList>
    </citation>
    <scope>IDENTIFICATION</scope>
</reference>
<sequence>MKWFALSIVFLVAVQHGSSLKQGDRCVVRHTKAAGVCTPASRCQSTRDDYQINGIRPTFCSHNFDLILVCCRDNIASTTPSYERPVWGNYGYNPQQTSVRRRLSERKCDEYSRHVTQTVGFITLDAEPEKMTLSAPKCDYNGVELIVGGENANQGEFPHMVALGWEDVVGNHVFNCGGSLISSRFVLTAGHCTETPNKLLRDPKPQIVRLGDQNLNPNVRDNASPVDIPIKTIHKHPGYESPVKYNDIALLELNADVDFEDSIRPACLWTKPDFPGYSKAIATGWGVVDPRQPTKTSDELKKVSLSLLETNFCNKTLEDTFNRNWWGFSDSQMCAGELRGGQDTCQGDSGSPLQVASRSNKCIFHVVGVTSFGRSCARSGRPAVYTRVSSYLDWIEGLVWPGEQ</sequence>
<keyword evidence="5 9" id="KW-0720">Serine protease</keyword>
<comment type="subcellular location">
    <subcellularLocation>
        <location evidence="1">Secreted</location>
    </subcellularLocation>
</comment>
<dbReference type="PANTHER" id="PTHR24252">
    <property type="entry name" value="ACROSIN-RELATED"/>
    <property type="match status" value="1"/>
</dbReference>
<dbReference type="KEGG" id="bany:112054394"/>
<dbReference type="PROSITE" id="PS00134">
    <property type="entry name" value="TRYPSIN_HIS"/>
    <property type="match status" value="1"/>
</dbReference>
<dbReference type="PRINTS" id="PR00722">
    <property type="entry name" value="CHYMOTRYPSIN"/>
</dbReference>
<evidence type="ECO:0000313" key="13">
    <source>
        <dbReference type="RefSeq" id="XP_023949934.1"/>
    </source>
</evidence>
<comment type="catalytic activity">
    <reaction evidence="7">
        <text>Preferential cleavage: Arg-|-Xaa, Lys-|-Xaa.</text>
        <dbReference type="EC" id="3.4.21.4"/>
    </reaction>
</comment>
<dbReference type="Pfam" id="PF00089">
    <property type="entry name" value="Trypsin"/>
    <property type="match status" value="1"/>
</dbReference>
<dbReference type="GO" id="GO:0005576">
    <property type="term" value="C:extracellular region"/>
    <property type="evidence" value="ECO:0007669"/>
    <property type="project" value="UniProtKB-SubCell"/>
</dbReference>
<accession>A0A6J1NT65</accession>
<keyword evidence="2" id="KW-0964">Secreted</keyword>
<dbReference type="InterPro" id="IPR001314">
    <property type="entry name" value="Peptidase_S1A"/>
</dbReference>
<dbReference type="InterPro" id="IPR043504">
    <property type="entry name" value="Peptidase_S1_PA_chymotrypsin"/>
</dbReference>
<proteinExistence type="predicted"/>
<dbReference type="PROSITE" id="PS50240">
    <property type="entry name" value="TRYPSIN_DOM"/>
    <property type="match status" value="1"/>
</dbReference>
<evidence type="ECO:0000256" key="5">
    <source>
        <dbReference type="ARBA" id="ARBA00022825"/>
    </source>
</evidence>
<evidence type="ECO:0000256" key="2">
    <source>
        <dbReference type="ARBA" id="ARBA00022525"/>
    </source>
</evidence>
<dbReference type="AlphaFoldDB" id="A0A6J1NT65"/>
<protein>
    <recommendedName>
        <fullName evidence="8">trypsin</fullName>
        <ecNumber evidence="8">3.4.21.4</ecNumber>
    </recommendedName>
</protein>
<name>A0A6J1NT65_BICAN</name>
<dbReference type="InterPro" id="IPR033116">
    <property type="entry name" value="TRYPSIN_SER"/>
</dbReference>
<dbReference type="SMART" id="SM00020">
    <property type="entry name" value="Tryp_SPc"/>
    <property type="match status" value="1"/>
</dbReference>
<evidence type="ECO:0000259" key="11">
    <source>
        <dbReference type="PROSITE" id="PS50240"/>
    </source>
</evidence>
<feature type="domain" description="Peptidase S1" evidence="11">
    <location>
        <begin position="146"/>
        <end position="400"/>
    </location>
</feature>
<keyword evidence="4 9" id="KW-0378">Hydrolase</keyword>
<dbReference type="OrthoDB" id="6380398at2759"/>
<evidence type="ECO:0000256" key="7">
    <source>
        <dbReference type="ARBA" id="ARBA00036320"/>
    </source>
</evidence>
<dbReference type="GeneID" id="112054394"/>
<keyword evidence="6" id="KW-1015">Disulfide bond</keyword>
<dbReference type="InterPro" id="IPR009003">
    <property type="entry name" value="Peptidase_S1_PA"/>
</dbReference>
<gene>
    <name evidence="13" type="primary">LOC112054394</name>
</gene>
<feature type="signal peptide" evidence="10">
    <location>
        <begin position="1"/>
        <end position="19"/>
    </location>
</feature>
<dbReference type="Proteomes" id="UP001652582">
    <property type="component" value="Chromosome 27"/>
</dbReference>
<dbReference type="FunFam" id="2.40.10.10:FF:000047">
    <property type="entry name" value="Trypsin eta"/>
    <property type="match status" value="1"/>
</dbReference>
<dbReference type="SUPFAM" id="SSF50494">
    <property type="entry name" value="Trypsin-like serine proteases"/>
    <property type="match status" value="1"/>
</dbReference>
<evidence type="ECO:0000256" key="3">
    <source>
        <dbReference type="ARBA" id="ARBA00022670"/>
    </source>
</evidence>
<dbReference type="RefSeq" id="XP_023949934.1">
    <property type="nucleotide sequence ID" value="XM_024094166.2"/>
</dbReference>
<dbReference type="InterPro" id="IPR018114">
    <property type="entry name" value="TRYPSIN_HIS"/>
</dbReference>
<evidence type="ECO:0000256" key="9">
    <source>
        <dbReference type="RuleBase" id="RU363034"/>
    </source>
</evidence>
<evidence type="ECO:0000256" key="4">
    <source>
        <dbReference type="ARBA" id="ARBA00022801"/>
    </source>
</evidence>
<feature type="chain" id="PRO_5027051568" description="trypsin" evidence="10">
    <location>
        <begin position="20"/>
        <end position="404"/>
    </location>
</feature>